<name>A0A2A9MCE1_BESBE</name>
<comment type="caution">
    <text evidence="3">The sequence shown here is derived from an EMBL/GenBank/DDBJ whole genome shotgun (WGS) entry which is preliminary data.</text>
</comment>
<keyword evidence="2" id="KW-0472">Membrane</keyword>
<dbReference type="GeneID" id="40312739"/>
<protein>
    <recommendedName>
        <fullName evidence="5">Transmembrane protein</fullName>
    </recommendedName>
</protein>
<dbReference type="VEuPathDB" id="ToxoDB:BESB_078120"/>
<feature type="region of interest" description="Disordered" evidence="1">
    <location>
        <begin position="211"/>
        <end position="235"/>
    </location>
</feature>
<feature type="compositionally biased region" description="Polar residues" evidence="1">
    <location>
        <begin position="219"/>
        <end position="235"/>
    </location>
</feature>
<dbReference type="AlphaFoldDB" id="A0A2A9MCE1"/>
<feature type="region of interest" description="Disordered" evidence="1">
    <location>
        <begin position="52"/>
        <end position="78"/>
    </location>
</feature>
<feature type="transmembrane region" description="Helical" evidence="2">
    <location>
        <begin position="361"/>
        <end position="383"/>
    </location>
</feature>
<keyword evidence="2" id="KW-1133">Transmembrane helix</keyword>
<dbReference type="KEGG" id="bbes:BESB_078120"/>
<gene>
    <name evidence="3" type="ORF">BESB_078120</name>
</gene>
<sequence>MAEATRSQKTDTVSGAPAGVCSRLAQATRVAIAEEEGGVRLEQHFSVRSQELSGASNPEAASAIGPPRLSGATKTQSPKVARATAFAKEASERRESLPERRCKDISAAWALSTLMLVWLILVSAGILSILLAWTAIRAVESADRAGALIRHAVRELSSKCSVAANEDELWRCEEAANHQPAVQTTNKCFYSFVPTVWQPHAGSERLPAEKNELNADGGSASTPPTPQSEDTPQVMGTQPLASRFACMALSTAKKILRFPFVAVKRVSAWARKLSCDTCASPGVRSASNEYQHEAVNSTDGHFETRSNNLFPALYDLSIAAERVREFTSSIVTLGTVTFLISGVGALSLSSIIISTHAGRQWMAWTLMQTALAGVTTLGVVCVLQPRYVWALDINVRST</sequence>
<evidence type="ECO:0000313" key="4">
    <source>
        <dbReference type="Proteomes" id="UP000224006"/>
    </source>
</evidence>
<evidence type="ECO:0000256" key="1">
    <source>
        <dbReference type="SAM" id="MobiDB-lite"/>
    </source>
</evidence>
<dbReference type="Proteomes" id="UP000224006">
    <property type="component" value="Chromosome VII"/>
</dbReference>
<evidence type="ECO:0000313" key="3">
    <source>
        <dbReference type="EMBL" id="PFH33596.1"/>
    </source>
</evidence>
<feature type="transmembrane region" description="Helical" evidence="2">
    <location>
        <begin position="107"/>
        <end position="136"/>
    </location>
</feature>
<evidence type="ECO:0000256" key="2">
    <source>
        <dbReference type="SAM" id="Phobius"/>
    </source>
</evidence>
<organism evidence="3 4">
    <name type="scientific">Besnoitia besnoiti</name>
    <name type="common">Apicomplexan protozoan</name>
    <dbReference type="NCBI Taxonomy" id="94643"/>
    <lineage>
        <taxon>Eukaryota</taxon>
        <taxon>Sar</taxon>
        <taxon>Alveolata</taxon>
        <taxon>Apicomplexa</taxon>
        <taxon>Conoidasida</taxon>
        <taxon>Coccidia</taxon>
        <taxon>Eucoccidiorida</taxon>
        <taxon>Eimeriorina</taxon>
        <taxon>Sarcocystidae</taxon>
        <taxon>Besnoitia</taxon>
    </lineage>
</organism>
<feature type="transmembrane region" description="Helical" evidence="2">
    <location>
        <begin position="330"/>
        <end position="355"/>
    </location>
</feature>
<keyword evidence="4" id="KW-1185">Reference proteome</keyword>
<keyword evidence="2" id="KW-0812">Transmembrane</keyword>
<reference evidence="3 4" key="1">
    <citation type="submission" date="2017-09" db="EMBL/GenBank/DDBJ databases">
        <title>Genome sequencing of Besnoitia besnoiti strain Bb-Ger1.</title>
        <authorList>
            <person name="Schares G."/>
            <person name="Venepally P."/>
            <person name="Lorenzi H.A."/>
        </authorList>
    </citation>
    <scope>NUCLEOTIDE SEQUENCE [LARGE SCALE GENOMIC DNA]</scope>
    <source>
        <strain evidence="3 4">Bb-Ger1</strain>
    </source>
</reference>
<dbReference type="RefSeq" id="XP_029217605.1">
    <property type="nucleotide sequence ID" value="XM_029366174.1"/>
</dbReference>
<accession>A0A2A9MCE1</accession>
<evidence type="ECO:0008006" key="5">
    <source>
        <dbReference type="Google" id="ProtNLM"/>
    </source>
</evidence>
<dbReference type="EMBL" id="NWUJ01000008">
    <property type="protein sequence ID" value="PFH33596.1"/>
    <property type="molecule type" value="Genomic_DNA"/>
</dbReference>
<proteinExistence type="predicted"/>